<dbReference type="Proteomes" id="UP001565368">
    <property type="component" value="Unassembled WGS sequence"/>
</dbReference>
<comment type="caution">
    <text evidence="1">The sequence shown here is derived from an EMBL/GenBank/DDBJ whole genome shotgun (WGS) entry which is preliminary data.</text>
</comment>
<dbReference type="GeneID" id="95987639"/>
<protein>
    <recommendedName>
        <fullName evidence="3">FAS1 domain-containing protein</fullName>
    </recommendedName>
</protein>
<gene>
    <name evidence="1" type="ORF">Q8F55_006596</name>
</gene>
<name>A0ABR3PXQ1_9TREE</name>
<dbReference type="EMBL" id="JBBXJM010000005">
    <property type="protein sequence ID" value="KAL1407180.1"/>
    <property type="molecule type" value="Genomic_DNA"/>
</dbReference>
<evidence type="ECO:0000313" key="1">
    <source>
        <dbReference type="EMBL" id="KAL1407180.1"/>
    </source>
</evidence>
<proteinExistence type="predicted"/>
<accession>A0ABR3PXQ1</accession>
<evidence type="ECO:0008006" key="3">
    <source>
        <dbReference type="Google" id="ProtNLM"/>
    </source>
</evidence>
<organism evidence="1 2">
    <name type="scientific">Vanrija albida</name>
    <dbReference type="NCBI Taxonomy" id="181172"/>
    <lineage>
        <taxon>Eukaryota</taxon>
        <taxon>Fungi</taxon>
        <taxon>Dikarya</taxon>
        <taxon>Basidiomycota</taxon>
        <taxon>Agaricomycotina</taxon>
        <taxon>Tremellomycetes</taxon>
        <taxon>Trichosporonales</taxon>
        <taxon>Trichosporonaceae</taxon>
        <taxon>Vanrija</taxon>
    </lineage>
</organism>
<evidence type="ECO:0000313" key="2">
    <source>
        <dbReference type="Proteomes" id="UP001565368"/>
    </source>
</evidence>
<sequence>MLATVLLLPLVAAGPLFQRQAASSDAAVSESAVAESSSAAAVASSSAVSVAPSAATVSEPPVPSTTSVIGTVQFTAPTFNQFWQIGQPNPVTWTPINQAVDLYLANETPDLLPGGKNYLLASNLPANTASFNANEKLIASGAKPGSNYYVFLTPVGNSINNLATSGGFNVLAAAAPQTGTNKPSGSASASASGASASASASATSKPSSAGKVAGVSVAAAIIAAVGAAAF</sequence>
<dbReference type="RefSeq" id="XP_069207124.1">
    <property type="nucleotide sequence ID" value="XM_069355053.1"/>
</dbReference>
<keyword evidence="2" id="KW-1185">Reference proteome</keyword>
<reference evidence="1 2" key="1">
    <citation type="submission" date="2023-08" db="EMBL/GenBank/DDBJ databases">
        <title>Annotated Genome Sequence of Vanrija albida AlHP1.</title>
        <authorList>
            <person name="Herzog R."/>
        </authorList>
    </citation>
    <scope>NUCLEOTIDE SEQUENCE [LARGE SCALE GENOMIC DNA]</scope>
    <source>
        <strain evidence="1 2">AlHP1</strain>
    </source>
</reference>